<evidence type="ECO:0000256" key="4">
    <source>
        <dbReference type="ARBA" id="ARBA00022519"/>
    </source>
</evidence>
<proteinExistence type="predicted"/>
<dbReference type="SUPFAM" id="SSF52540">
    <property type="entry name" value="P-loop containing nucleoside triphosphate hydrolases"/>
    <property type="match status" value="2"/>
</dbReference>
<evidence type="ECO:0000256" key="1">
    <source>
        <dbReference type="ARBA" id="ARBA00022448"/>
    </source>
</evidence>
<dbReference type="Gene3D" id="3.40.50.300">
    <property type="entry name" value="P-loop containing nucleotide triphosphate hydrolases"/>
    <property type="match status" value="2"/>
</dbReference>
<evidence type="ECO:0000256" key="3">
    <source>
        <dbReference type="ARBA" id="ARBA00022490"/>
    </source>
</evidence>
<dbReference type="PANTHER" id="PTHR30612">
    <property type="entry name" value="SECA INNER MEMBRANE COMPONENT OF SEC PROTEIN SECRETION SYSTEM"/>
    <property type="match status" value="1"/>
</dbReference>
<reference evidence="14 15" key="1">
    <citation type="submission" date="2019-03" db="EMBL/GenBank/DDBJ databases">
        <title>Genomic Encyclopedia of Type Strains, Phase IV (KMG-IV): sequencing the most valuable type-strain genomes for metagenomic binning, comparative biology and taxonomic classification.</title>
        <authorList>
            <person name="Goeker M."/>
        </authorList>
    </citation>
    <scope>NUCLEOTIDE SEQUENCE [LARGE SCALE GENOMIC DNA]</scope>
    <source>
        <strain evidence="14 15">DSM 654</strain>
    </source>
</reference>
<keyword evidence="9" id="KW-0811">Translocation</keyword>
<dbReference type="GO" id="GO:0005886">
    <property type="term" value="C:plasma membrane"/>
    <property type="evidence" value="ECO:0007669"/>
    <property type="project" value="TreeGrafter"/>
</dbReference>
<evidence type="ECO:0000256" key="5">
    <source>
        <dbReference type="ARBA" id="ARBA00022741"/>
    </source>
</evidence>
<keyword evidence="2" id="KW-1003">Cell membrane</keyword>
<dbReference type="SMART" id="SM00958">
    <property type="entry name" value="SecA_PP_bind"/>
    <property type="match status" value="1"/>
</dbReference>
<dbReference type="AlphaFoldDB" id="A0A4R3ULH1"/>
<comment type="caution">
    <text evidence="14">The sequence shown here is derived from an EMBL/GenBank/DDBJ whole genome shotgun (WGS) entry which is preliminary data.</text>
</comment>
<organism evidence="14 15">
    <name type="scientific">Roseateles saccharophilus</name>
    <name type="common">Pseudomonas saccharophila</name>
    <dbReference type="NCBI Taxonomy" id="304"/>
    <lineage>
        <taxon>Bacteria</taxon>
        <taxon>Pseudomonadati</taxon>
        <taxon>Pseudomonadota</taxon>
        <taxon>Betaproteobacteria</taxon>
        <taxon>Burkholderiales</taxon>
        <taxon>Sphaerotilaceae</taxon>
        <taxon>Roseateles</taxon>
    </lineage>
</organism>
<feature type="domain" description="Helicase ATP-binding" evidence="11">
    <location>
        <begin position="125"/>
        <end position="303"/>
    </location>
</feature>
<dbReference type="OrthoDB" id="9805579at2"/>
<dbReference type="InterPro" id="IPR011130">
    <property type="entry name" value="SecA_preprotein_X-link_dom"/>
</dbReference>
<sequence length="678" mass="74748">MTGDTIADELRGGWPPPGIELARTPFPERRANQEATLDRWARSWATRLPRWPGKDKEIAARLNSEIASLNRWSDDALRAVAHAAAGPAFRHGDAANVAATSTALAATCVAAHRVLGWTPHPPQRDAAVCLLRGRLVELDTGEGKTLAAALAACVSAMAGVPTHVVTVNDYLAERDARAMQPLFDYFGLGVGLVHAGVPQAQRPSAYSQPITYCTNKELVFDYLRDRMSVREARSPAQLAMQPYWRSSASGNLVRLRGLHFAIVDEADSVLIDEGRTPMVIASAMDPAANDSIYRDLLDLAAGMRHGEEFRHRTATREIQLTDIGRERLHDHAHEAVQSASDEVKPVWALPWARERIMSQALRALHLLHRDRHYIVREGRVVIVDESTGRLLPDRSWEQGLHQLVETKEGLTPSGTNNTLARITSQRFFTRYLRLAGMSGTLREVAPELRTSYGLQTERVAPNRPCRRRTLPPQLWPDCASRNAAVVREIRLRLAAGQAVLVGTASIASSRTLSQALETAEIAHRVLDALNDANEAELVARAGRRGAVTVCTDMAGRGTDIALEPAVVESGGLHVVLTEWHESKRIDRQLLGRCARQGDPGSCRSITSLEDEQVGMHAPREAAWVRRIWPIGPSPQPVVGWLRRITQHRAQRAAERQRSLTVKQDQQLLALLAFTGVAE</sequence>
<keyword evidence="5" id="KW-0547">Nucleotide-binding</keyword>
<accession>A0A4R3ULH1</accession>
<dbReference type="RefSeq" id="WP_132573942.1">
    <property type="nucleotide sequence ID" value="NZ_CBCSGL010000019.1"/>
</dbReference>
<gene>
    <name evidence="14" type="ORF">EV671_102259</name>
</gene>
<evidence type="ECO:0000256" key="9">
    <source>
        <dbReference type="ARBA" id="ARBA00023010"/>
    </source>
</evidence>
<dbReference type="GO" id="GO:0006886">
    <property type="term" value="P:intracellular protein transport"/>
    <property type="evidence" value="ECO:0007669"/>
    <property type="project" value="InterPro"/>
</dbReference>
<evidence type="ECO:0000256" key="10">
    <source>
        <dbReference type="ARBA" id="ARBA00023136"/>
    </source>
</evidence>
<evidence type="ECO:0000259" key="11">
    <source>
        <dbReference type="PROSITE" id="PS51192"/>
    </source>
</evidence>
<keyword evidence="8" id="KW-1278">Translocase</keyword>
<dbReference type="GO" id="GO:0043952">
    <property type="term" value="P:protein transport by the Sec complex"/>
    <property type="evidence" value="ECO:0007669"/>
    <property type="project" value="TreeGrafter"/>
</dbReference>
<evidence type="ECO:0000256" key="7">
    <source>
        <dbReference type="ARBA" id="ARBA00022927"/>
    </source>
</evidence>
<protein>
    <submittedName>
        <fullName evidence="14">Protein translocase subunit secA</fullName>
    </submittedName>
</protein>
<evidence type="ECO:0000256" key="2">
    <source>
        <dbReference type="ARBA" id="ARBA00022475"/>
    </source>
</evidence>
<name>A0A4R3ULH1_ROSSA</name>
<dbReference type="CDD" id="cd18803">
    <property type="entry name" value="SF2_C_secA"/>
    <property type="match status" value="1"/>
</dbReference>
<dbReference type="EMBL" id="SMBU01000022">
    <property type="protein sequence ID" value="TCU92545.1"/>
    <property type="molecule type" value="Genomic_DNA"/>
</dbReference>
<dbReference type="GO" id="GO:0017038">
    <property type="term" value="P:protein import"/>
    <property type="evidence" value="ECO:0007669"/>
    <property type="project" value="InterPro"/>
</dbReference>
<evidence type="ECO:0000256" key="6">
    <source>
        <dbReference type="ARBA" id="ARBA00022840"/>
    </source>
</evidence>
<dbReference type="InterPro" id="IPR014001">
    <property type="entry name" value="Helicase_ATP-bd"/>
</dbReference>
<dbReference type="SMART" id="SM00957">
    <property type="entry name" value="SecA_DEAD"/>
    <property type="match status" value="1"/>
</dbReference>
<dbReference type="InterPro" id="IPR000185">
    <property type="entry name" value="SecA"/>
</dbReference>
<evidence type="ECO:0000313" key="15">
    <source>
        <dbReference type="Proteomes" id="UP000295110"/>
    </source>
</evidence>
<dbReference type="GO" id="GO:0006605">
    <property type="term" value="P:protein targeting"/>
    <property type="evidence" value="ECO:0007669"/>
    <property type="project" value="InterPro"/>
</dbReference>
<dbReference type="InterPro" id="IPR011115">
    <property type="entry name" value="SecA_DEAD"/>
</dbReference>
<dbReference type="PROSITE" id="PS51192">
    <property type="entry name" value="HELICASE_ATP_BIND_1"/>
    <property type="match status" value="1"/>
</dbReference>
<dbReference type="Pfam" id="PF07517">
    <property type="entry name" value="SecA_DEAD"/>
    <property type="match status" value="1"/>
</dbReference>
<dbReference type="Pfam" id="PF01043">
    <property type="entry name" value="SecA_PP_bind"/>
    <property type="match status" value="1"/>
</dbReference>
<dbReference type="GO" id="GO:0031522">
    <property type="term" value="C:cell envelope Sec protein transport complex"/>
    <property type="evidence" value="ECO:0007669"/>
    <property type="project" value="TreeGrafter"/>
</dbReference>
<evidence type="ECO:0000256" key="8">
    <source>
        <dbReference type="ARBA" id="ARBA00022967"/>
    </source>
</evidence>
<dbReference type="PRINTS" id="PR00906">
    <property type="entry name" value="SECA"/>
</dbReference>
<dbReference type="GO" id="GO:0005829">
    <property type="term" value="C:cytosol"/>
    <property type="evidence" value="ECO:0007669"/>
    <property type="project" value="TreeGrafter"/>
</dbReference>
<dbReference type="InterPro" id="IPR044722">
    <property type="entry name" value="SecA_SF2_C"/>
</dbReference>
<dbReference type="PROSITE" id="PS51196">
    <property type="entry name" value="SECA_MOTOR_DEAD"/>
    <property type="match status" value="1"/>
</dbReference>
<dbReference type="PROSITE" id="PS51194">
    <property type="entry name" value="HELICASE_CTER"/>
    <property type="match status" value="1"/>
</dbReference>
<feature type="domain" description="Helicase C-terminal" evidence="12">
    <location>
        <begin position="485"/>
        <end position="645"/>
    </location>
</feature>
<dbReference type="Gene3D" id="3.90.1440.10">
    <property type="entry name" value="SecA, preprotein cross-linking domain"/>
    <property type="match status" value="1"/>
</dbReference>
<dbReference type="InterPro" id="IPR014018">
    <property type="entry name" value="SecA_motor_DEAD"/>
</dbReference>
<dbReference type="FunFam" id="3.40.50.300:FF:000429">
    <property type="entry name" value="Preprotein translocase subunit SecA"/>
    <property type="match status" value="1"/>
</dbReference>
<dbReference type="InterPro" id="IPR001650">
    <property type="entry name" value="Helicase_C-like"/>
</dbReference>
<dbReference type="Proteomes" id="UP000295110">
    <property type="component" value="Unassembled WGS sequence"/>
</dbReference>
<dbReference type="InterPro" id="IPR036670">
    <property type="entry name" value="SecA_X-link_sf"/>
</dbReference>
<keyword evidence="7" id="KW-0653">Protein transport</keyword>
<evidence type="ECO:0000259" key="12">
    <source>
        <dbReference type="PROSITE" id="PS51194"/>
    </source>
</evidence>
<dbReference type="GO" id="GO:0005524">
    <property type="term" value="F:ATP binding"/>
    <property type="evidence" value="ECO:0007669"/>
    <property type="project" value="UniProtKB-KW"/>
</dbReference>
<keyword evidence="15" id="KW-1185">Reference proteome</keyword>
<keyword evidence="1" id="KW-0813">Transport</keyword>
<keyword evidence="10" id="KW-0472">Membrane</keyword>
<keyword evidence="6" id="KW-0067">ATP-binding</keyword>
<dbReference type="Pfam" id="PF21090">
    <property type="entry name" value="P-loop_SecA"/>
    <property type="match status" value="2"/>
</dbReference>
<keyword evidence="4" id="KW-0997">Cell inner membrane</keyword>
<feature type="domain" description="SecA family profile" evidence="13">
    <location>
        <begin position="37"/>
        <end position="637"/>
    </location>
</feature>
<evidence type="ECO:0000313" key="14">
    <source>
        <dbReference type="EMBL" id="TCU92545.1"/>
    </source>
</evidence>
<dbReference type="SUPFAM" id="SSF81767">
    <property type="entry name" value="Pre-protein crosslinking domain of SecA"/>
    <property type="match status" value="1"/>
</dbReference>
<dbReference type="PANTHER" id="PTHR30612:SF0">
    <property type="entry name" value="CHLOROPLAST PROTEIN-TRANSPORTING ATPASE"/>
    <property type="match status" value="1"/>
</dbReference>
<dbReference type="InterPro" id="IPR027417">
    <property type="entry name" value="P-loop_NTPase"/>
</dbReference>
<evidence type="ECO:0000259" key="13">
    <source>
        <dbReference type="PROSITE" id="PS51196"/>
    </source>
</evidence>
<keyword evidence="3" id="KW-0963">Cytoplasm</keyword>